<organism evidence="2 3">
    <name type="scientific">Salinimicrobium flavum</name>
    <dbReference type="NCBI Taxonomy" id="1737065"/>
    <lineage>
        <taxon>Bacteria</taxon>
        <taxon>Pseudomonadati</taxon>
        <taxon>Bacteroidota</taxon>
        <taxon>Flavobacteriia</taxon>
        <taxon>Flavobacteriales</taxon>
        <taxon>Flavobacteriaceae</taxon>
        <taxon>Salinimicrobium</taxon>
    </lineage>
</organism>
<dbReference type="Proteomes" id="UP001597468">
    <property type="component" value="Unassembled WGS sequence"/>
</dbReference>
<comment type="caution">
    <text evidence="2">The sequence shown here is derived from an EMBL/GenBank/DDBJ whole genome shotgun (WGS) entry which is preliminary data.</text>
</comment>
<sequence length="560" mass="64312">MNVDYTALLKEIDYYLVDGRKESAAFLMWYLEKYYRLDNQEAIDSVCDNNGDKGVDGIYINEALGTIDVFQSKIAQSVNKTIGDTTLKEFYGTLCQFETKDKIQNLLNSAGKAEVASLIKRLDILEKIDAYKVRGIFVANIDLSSDGEDYLGIREEIEFIGKSILEDQYISDSKEIKVQSEAIFDISATETTSYFVDSETETYIAPIKALELVKLEGIDDQSIFDYNVRGSLGNTKINKGIVKSIRDKSLHKKFPLFHNGITIVSDEVEKEDDKLTLKKFYVVNGCQSLTSLYRNEKYLSDNLRILTKVIKVPIDSPLCSQITEYSNSQNGVKPRDFKSYNQIQVRLQNEINDKFGPDYFYEIKRGEMNPGNGEVISNELSGIFLMSFDLQEPWNTHRKYQVFEDAYNKLFARPEVTADRILFLHILNNLITDKIGSLNNQLIARYALTRYAIMFMVRGILEKDEFGNQLIQNPSGFVQSTEKIEQLKFVLSIVINDIIIDLNAELNDLGEDFDYKSNLRNDVWVKELNRSISTNYQKQVDRNRIPSFKEEWEKAVAHIV</sequence>
<dbReference type="EMBL" id="JBHULT010000010">
    <property type="protein sequence ID" value="MFD2518757.1"/>
    <property type="molecule type" value="Genomic_DNA"/>
</dbReference>
<evidence type="ECO:0000313" key="2">
    <source>
        <dbReference type="EMBL" id="MFD2518757.1"/>
    </source>
</evidence>
<dbReference type="RefSeq" id="WP_380753452.1">
    <property type="nucleotide sequence ID" value="NZ_JBHULT010000010.1"/>
</dbReference>
<dbReference type="InterPro" id="IPR018891">
    <property type="entry name" value="AIPR_C"/>
</dbReference>
<proteinExistence type="predicted"/>
<accession>A0ABW5J0X0</accession>
<feature type="domain" description="Abortive phage infection protein C-terminal" evidence="1">
    <location>
        <begin position="224"/>
        <end position="371"/>
    </location>
</feature>
<dbReference type="Pfam" id="PF10592">
    <property type="entry name" value="AIPR"/>
    <property type="match status" value="1"/>
</dbReference>
<protein>
    <submittedName>
        <fullName evidence="2">AIPR family protein</fullName>
    </submittedName>
</protein>
<keyword evidence="3" id="KW-1185">Reference proteome</keyword>
<evidence type="ECO:0000259" key="1">
    <source>
        <dbReference type="Pfam" id="PF10592"/>
    </source>
</evidence>
<name>A0ABW5J0X0_9FLAO</name>
<evidence type="ECO:0000313" key="3">
    <source>
        <dbReference type="Proteomes" id="UP001597468"/>
    </source>
</evidence>
<gene>
    <name evidence="2" type="ORF">ACFSTG_12685</name>
</gene>
<reference evidence="3" key="1">
    <citation type="journal article" date="2019" name="Int. J. Syst. Evol. Microbiol.">
        <title>The Global Catalogue of Microorganisms (GCM) 10K type strain sequencing project: providing services to taxonomists for standard genome sequencing and annotation.</title>
        <authorList>
            <consortium name="The Broad Institute Genomics Platform"/>
            <consortium name="The Broad Institute Genome Sequencing Center for Infectious Disease"/>
            <person name="Wu L."/>
            <person name="Ma J."/>
        </authorList>
    </citation>
    <scope>NUCLEOTIDE SEQUENCE [LARGE SCALE GENOMIC DNA]</scope>
    <source>
        <strain evidence="3">KCTC 42585</strain>
    </source>
</reference>